<dbReference type="AlphaFoldDB" id="W0RNI1"/>
<dbReference type="EMBL" id="CP007129">
    <property type="protein sequence ID" value="AHG92296.1"/>
    <property type="molecule type" value="Genomic_DNA"/>
</dbReference>
<dbReference type="InterPro" id="IPR012338">
    <property type="entry name" value="Beta-lactam/transpept-like"/>
</dbReference>
<name>W0RNI1_9BACT</name>
<dbReference type="HOGENOM" id="CLU_020027_0_2_0"/>
<evidence type="ECO:0000313" key="3">
    <source>
        <dbReference type="Proteomes" id="UP000019151"/>
    </source>
</evidence>
<dbReference type="PANTHER" id="PTHR46825:SF9">
    <property type="entry name" value="BETA-LACTAMASE-RELATED DOMAIN-CONTAINING PROTEIN"/>
    <property type="match status" value="1"/>
</dbReference>
<keyword evidence="3" id="KW-1185">Reference proteome</keyword>
<proteinExistence type="predicted"/>
<organism evidence="2 3">
    <name type="scientific">Gemmatirosa kalamazoonensis</name>
    <dbReference type="NCBI Taxonomy" id="861299"/>
    <lineage>
        <taxon>Bacteria</taxon>
        <taxon>Pseudomonadati</taxon>
        <taxon>Gemmatimonadota</taxon>
        <taxon>Gemmatimonadia</taxon>
        <taxon>Gemmatimonadales</taxon>
        <taxon>Gemmatimonadaceae</taxon>
        <taxon>Gemmatirosa</taxon>
    </lineage>
</organism>
<dbReference type="InterPro" id="IPR050491">
    <property type="entry name" value="AmpC-like"/>
</dbReference>
<dbReference type="RefSeq" id="WP_236646356.1">
    <property type="nucleotide sequence ID" value="NZ_CP007129.1"/>
</dbReference>
<dbReference type="FunCoup" id="W0RNI1">
    <property type="interactions" value="98"/>
</dbReference>
<protein>
    <submittedName>
        <fullName evidence="2">Beta-lactamase</fullName>
    </submittedName>
</protein>
<evidence type="ECO:0000259" key="1">
    <source>
        <dbReference type="Pfam" id="PF00144"/>
    </source>
</evidence>
<reference evidence="2 3" key="1">
    <citation type="journal article" date="2014" name="Genome Announc.">
        <title>Genome Sequence and Methylome of Soil Bacterium Gemmatirosa kalamazoonensis KBS708T, a Member of the Rarely Cultivated Gemmatimonadetes Phylum.</title>
        <authorList>
            <person name="Debruyn J.M."/>
            <person name="Radosevich M."/>
            <person name="Wommack K.E."/>
            <person name="Polson S.W."/>
            <person name="Hauser L.J."/>
            <person name="Fawaz M.N."/>
            <person name="Korlach J."/>
            <person name="Tsai Y.C."/>
        </authorList>
    </citation>
    <scope>NUCLEOTIDE SEQUENCE [LARGE SCALE GENOMIC DNA]</scope>
    <source>
        <strain evidence="2 3">KBS708</strain>
        <plasmid evidence="3">Plasmid 1</plasmid>
    </source>
</reference>
<gene>
    <name evidence="2" type="ORF">J421_4761</name>
</gene>
<sequence length="347" mass="37890">MMSVASVAGAQPNEAAVDSIMSAYARPGMPGAAVLVVHDGRVVLEKGYGLADVEANTPVTRETDFRLASLTKQFTATAIMLLAADGRVRYDDPVTKWVPNLPAYARGVTLRHLLHHTGGLPDYEDFVPDSQTRQVLDAEIPALVAHSDTAYFAPGTRFRYSNTGYVLLALVVERASGTRFADFLRDRVFATLGMSGSLAREDRGPPVPRRAYGYTVRTSGVRRTDQSNTSATLGDGGVYTSVRDLAKWDAALDRHQLVSADAQRLAWTPPARLPTGDTAPFAGAGYGFGWFVDHESGELRVRHHGESRGFTNAVVRYPDRRLAVWILTNRTGGAPWDLAQRIAELYR</sequence>
<dbReference type="SUPFAM" id="SSF56601">
    <property type="entry name" value="beta-lactamase/transpeptidase-like"/>
    <property type="match status" value="1"/>
</dbReference>
<geneLocation type="plasmid" evidence="2 3">
    <name>1</name>
</geneLocation>
<feature type="domain" description="Beta-lactamase-related" evidence="1">
    <location>
        <begin position="25"/>
        <end position="335"/>
    </location>
</feature>
<dbReference type="Gene3D" id="3.40.710.10">
    <property type="entry name" value="DD-peptidase/beta-lactamase superfamily"/>
    <property type="match status" value="1"/>
</dbReference>
<dbReference type="Proteomes" id="UP000019151">
    <property type="component" value="Plasmid 1"/>
</dbReference>
<dbReference type="InterPro" id="IPR001466">
    <property type="entry name" value="Beta-lactam-related"/>
</dbReference>
<dbReference type="KEGG" id="gba:J421_4761"/>
<accession>W0RNI1</accession>
<evidence type="ECO:0000313" key="2">
    <source>
        <dbReference type="EMBL" id="AHG92296.1"/>
    </source>
</evidence>
<keyword evidence="2" id="KW-0614">Plasmid</keyword>
<dbReference type="Pfam" id="PF00144">
    <property type="entry name" value="Beta-lactamase"/>
    <property type="match status" value="1"/>
</dbReference>
<dbReference type="PANTHER" id="PTHR46825">
    <property type="entry name" value="D-ALANYL-D-ALANINE-CARBOXYPEPTIDASE/ENDOPEPTIDASE AMPH"/>
    <property type="match status" value="1"/>
</dbReference>
<dbReference type="InParanoid" id="W0RNI1"/>